<keyword evidence="2" id="KW-1185">Reference proteome</keyword>
<sequence length="786" mass="90957">MENRNSLSNFPSPSQFNTYEDYIRAVRKWKRAIQEIPPNKVQEDLPTAFLRSPKFDHKYPKKSDNPPFEKKVDLLETILIPSKNSRLTEEETKNWIFPNGIWTGVRLDSFPIPEFYPSEDLFDKDAIIWAENTEKEVHTKATEFNSFGYTVSRPSFTVGYKQNKDKTLIFTDQELFTPKSIGDAISTPVFETNYAPATRKQQKHPELDPNSFYAKVLKKNLIPCESTSHIQALKSAYLSMPYFTGNLRTPPQLQNLFHYPLETQFIGPRSFIQKINSSGLISSKQFQYYLTKNPNTYSVEMRTELRDFFFFQFETQRFDILNKLYNQYIFLLCLTDILVQPVNIDYPAFEAAEKTPVKLLSRAHSVFAHVSLSRALVKIALTIKYKPLTNYLKSAVKEADSALSSFFNQNSKTLISIINNSFDEHSFQISVFLFLVADSLQTNQCKNFINGLSIRFLSKLFKKAPHLKNNVIYRICSRKQICSLLFDRLFFDFETNIEYVKKMARFFTNLCYCGGDILPSNFYKKCDGLIILISNLCAHIKTNCDFEYVLLTNKLVKLVMRYRKLNYTANSDHWTKFIKNSSSLLLSMLENLLSIPNSKKFTHLTVDAVASLASDPRYGEFFCDEKNSYFIMSLLSSSDNYIVHCAYKILCRFLLNDDKSFAKIFFVEGDFHRHLVNSIKIVDIPCYIDIIKIVYKSALKFVDPDPIDDKSSQMGFLFSIATVPRQYLNLIQIIDAAEFNITNSVKVLAANKKDPVIARRFHHIHNLRKVLRVRSSASKLAFKIKA</sequence>
<dbReference type="VEuPathDB" id="TrichDB:TVAG_369350"/>
<dbReference type="InParanoid" id="A2FGG1"/>
<gene>
    <name evidence="1" type="ORF">TVAG_369350</name>
</gene>
<name>A2FGG1_TRIV3</name>
<reference evidence="1" key="2">
    <citation type="journal article" date="2007" name="Science">
        <title>Draft genome sequence of the sexually transmitted pathogen Trichomonas vaginalis.</title>
        <authorList>
            <person name="Carlton J.M."/>
            <person name="Hirt R.P."/>
            <person name="Silva J.C."/>
            <person name="Delcher A.L."/>
            <person name="Schatz M."/>
            <person name="Zhao Q."/>
            <person name="Wortman J.R."/>
            <person name="Bidwell S.L."/>
            <person name="Alsmark U.C.M."/>
            <person name="Besteiro S."/>
            <person name="Sicheritz-Ponten T."/>
            <person name="Noel C.J."/>
            <person name="Dacks J.B."/>
            <person name="Foster P.G."/>
            <person name="Simillion C."/>
            <person name="Van de Peer Y."/>
            <person name="Miranda-Saavedra D."/>
            <person name="Barton G.J."/>
            <person name="Westrop G.D."/>
            <person name="Mueller S."/>
            <person name="Dessi D."/>
            <person name="Fiori P.L."/>
            <person name="Ren Q."/>
            <person name="Paulsen I."/>
            <person name="Zhang H."/>
            <person name="Bastida-Corcuera F.D."/>
            <person name="Simoes-Barbosa A."/>
            <person name="Brown M.T."/>
            <person name="Hayes R.D."/>
            <person name="Mukherjee M."/>
            <person name="Okumura C.Y."/>
            <person name="Schneider R."/>
            <person name="Smith A.J."/>
            <person name="Vanacova S."/>
            <person name="Villalvazo M."/>
            <person name="Haas B.J."/>
            <person name="Pertea M."/>
            <person name="Feldblyum T.V."/>
            <person name="Utterback T.R."/>
            <person name="Shu C.L."/>
            <person name="Osoegawa K."/>
            <person name="de Jong P.J."/>
            <person name="Hrdy I."/>
            <person name="Horvathova L."/>
            <person name="Zubacova Z."/>
            <person name="Dolezal P."/>
            <person name="Malik S.B."/>
            <person name="Logsdon J.M. Jr."/>
            <person name="Henze K."/>
            <person name="Gupta A."/>
            <person name="Wang C.C."/>
            <person name="Dunne R.L."/>
            <person name="Upcroft J.A."/>
            <person name="Upcroft P."/>
            <person name="White O."/>
            <person name="Salzberg S.L."/>
            <person name="Tang P."/>
            <person name="Chiu C.-H."/>
            <person name="Lee Y.-S."/>
            <person name="Embley T.M."/>
            <person name="Coombs G.H."/>
            <person name="Mottram J.C."/>
            <person name="Tachezy J."/>
            <person name="Fraser-Liggett C.M."/>
            <person name="Johnson P.J."/>
        </authorList>
    </citation>
    <scope>NUCLEOTIDE SEQUENCE [LARGE SCALE GENOMIC DNA]</scope>
    <source>
        <strain evidence="1">G3</strain>
    </source>
</reference>
<dbReference type="AlphaFoldDB" id="A2FGG1"/>
<reference evidence="1" key="1">
    <citation type="submission" date="2006-10" db="EMBL/GenBank/DDBJ databases">
        <authorList>
            <person name="Amadeo P."/>
            <person name="Zhao Q."/>
            <person name="Wortman J."/>
            <person name="Fraser-Liggett C."/>
            <person name="Carlton J."/>
        </authorList>
    </citation>
    <scope>NUCLEOTIDE SEQUENCE</scope>
    <source>
        <strain evidence="1">G3</strain>
    </source>
</reference>
<evidence type="ECO:0000313" key="1">
    <source>
        <dbReference type="EMBL" id="EAX96025.1"/>
    </source>
</evidence>
<dbReference type="VEuPathDB" id="TrichDB:TVAGG3_0435980"/>
<protein>
    <submittedName>
        <fullName evidence="1">Uncharacterized protein</fullName>
    </submittedName>
</protein>
<dbReference type="KEGG" id="tva:4753790"/>
<organism evidence="1 2">
    <name type="scientific">Trichomonas vaginalis (strain ATCC PRA-98 / G3)</name>
    <dbReference type="NCBI Taxonomy" id="412133"/>
    <lineage>
        <taxon>Eukaryota</taxon>
        <taxon>Metamonada</taxon>
        <taxon>Parabasalia</taxon>
        <taxon>Trichomonadida</taxon>
        <taxon>Trichomonadidae</taxon>
        <taxon>Trichomonas</taxon>
    </lineage>
</organism>
<dbReference type="RefSeq" id="XP_001308955.1">
    <property type="nucleotide sequence ID" value="XM_001308954.1"/>
</dbReference>
<dbReference type="EMBL" id="DS113778">
    <property type="protein sequence ID" value="EAX96025.1"/>
    <property type="molecule type" value="Genomic_DNA"/>
</dbReference>
<accession>A2FGG1</accession>
<evidence type="ECO:0000313" key="2">
    <source>
        <dbReference type="Proteomes" id="UP000001542"/>
    </source>
</evidence>
<proteinExistence type="predicted"/>
<dbReference type="Proteomes" id="UP000001542">
    <property type="component" value="Unassembled WGS sequence"/>
</dbReference>